<name>A0A0K2GJC4_NITMO</name>
<accession>A0A0K2GJC4</accession>
<organism evidence="1 2">
    <name type="scientific">Nitrospira moscoviensis</name>
    <dbReference type="NCBI Taxonomy" id="42253"/>
    <lineage>
        <taxon>Bacteria</taxon>
        <taxon>Pseudomonadati</taxon>
        <taxon>Nitrospirota</taxon>
        <taxon>Nitrospiria</taxon>
        <taxon>Nitrospirales</taxon>
        <taxon>Nitrospiraceae</taxon>
        <taxon>Nitrospira</taxon>
    </lineage>
</organism>
<proteinExistence type="predicted"/>
<dbReference type="AlphaFoldDB" id="A0A0K2GJC4"/>
<protein>
    <submittedName>
        <fullName evidence="1">Uncharacterized protein</fullName>
    </submittedName>
</protein>
<dbReference type="EMBL" id="CP011801">
    <property type="protein sequence ID" value="ALA60737.1"/>
    <property type="molecule type" value="Genomic_DNA"/>
</dbReference>
<evidence type="ECO:0000313" key="1">
    <source>
        <dbReference type="EMBL" id="ALA60737.1"/>
    </source>
</evidence>
<dbReference type="PATRIC" id="fig|42253.5.peg.4304"/>
<dbReference type="Proteomes" id="UP000069205">
    <property type="component" value="Chromosome"/>
</dbReference>
<gene>
    <name evidence="1" type="ORF">NITMOv2_4361</name>
</gene>
<dbReference type="KEGG" id="nmv:NITMOv2_4361"/>
<evidence type="ECO:0000313" key="2">
    <source>
        <dbReference type="Proteomes" id="UP000069205"/>
    </source>
</evidence>
<sequence>MDPRGLTLVVPLITNYARPAAQDHALIPVFTDRELPLD</sequence>
<keyword evidence="2" id="KW-1185">Reference proteome</keyword>
<reference evidence="1 2" key="1">
    <citation type="journal article" date="2015" name="Proc. Natl. Acad. Sci. U.S.A.">
        <title>Expanded metabolic versatility of ubiquitous nitrite-oxidizing bacteria from the genus Nitrospira.</title>
        <authorList>
            <person name="Koch H."/>
            <person name="Lucker S."/>
            <person name="Albertsen M."/>
            <person name="Kitzinger K."/>
            <person name="Herbold C."/>
            <person name="Spieck E."/>
            <person name="Nielsen P.H."/>
            <person name="Wagner M."/>
            <person name="Daims H."/>
        </authorList>
    </citation>
    <scope>NUCLEOTIDE SEQUENCE [LARGE SCALE GENOMIC DNA]</scope>
    <source>
        <strain evidence="1 2">NSP M-1</strain>
    </source>
</reference>